<dbReference type="InterPro" id="IPR001128">
    <property type="entry name" value="Cyt_P450"/>
</dbReference>
<dbReference type="Gene3D" id="1.10.630.10">
    <property type="entry name" value="Cytochrome P450"/>
    <property type="match status" value="1"/>
</dbReference>
<evidence type="ECO:0000256" key="2">
    <source>
        <dbReference type="RuleBase" id="RU000461"/>
    </source>
</evidence>
<gene>
    <name evidence="3" type="primary">yjiB</name>
    <name evidence="3" type="ORF">GCM10007170_08570</name>
</gene>
<dbReference type="EMBL" id="BMFW01000003">
    <property type="protein sequence ID" value="GGH91727.1"/>
    <property type="molecule type" value="Genomic_DNA"/>
</dbReference>
<dbReference type="PRINTS" id="PR00385">
    <property type="entry name" value="P450"/>
</dbReference>
<keyword evidence="2" id="KW-0503">Monooxygenase</keyword>
<evidence type="ECO:0000313" key="4">
    <source>
        <dbReference type="Proteomes" id="UP000643279"/>
    </source>
</evidence>
<evidence type="ECO:0000256" key="1">
    <source>
        <dbReference type="ARBA" id="ARBA00010617"/>
    </source>
</evidence>
<dbReference type="PRINTS" id="PR00359">
    <property type="entry name" value="BP450"/>
</dbReference>
<keyword evidence="2" id="KW-0560">Oxidoreductase</keyword>
<dbReference type="SUPFAM" id="SSF48264">
    <property type="entry name" value="Cytochrome P450"/>
    <property type="match status" value="1"/>
</dbReference>
<dbReference type="Pfam" id="PF00067">
    <property type="entry name" value="p450"/>
    <property type="match status" value="1"/>
</dbReference>
<reference evidence="4" key="1">
    <citation type="journal article" date="2019" name="Int. J. Syst. Evol. Microbiol.">
        <title>The Global Catalogue of Microorganisms (GCM) 10K type strain sequencing project: providing services to taxonomists for standard genome sequencing and annotation.</title>
        <authorList>
            <consortium name="The Broad Institute Genomics Platform"/>
            <consortium name="The Broad Institute Genome Sequencing Center for Infectious Disease"/>
            <person name="Wu L."/>
            <person name="Ma J."/>
        </authorList>
    </citation>
    <scope>NUCLEOTIDE SEQUENCE [LARGE SCALE GENOMIC DNA]</scope>
    <source>
        <strain evidence="4">CGMCC 1.12778</strain>
    </source>
</reference>
<comment type="caution">
    <text evidence="3">The sequence shown here is derived from an EMBL/GenBank/DDBJ whole genome shotgun (WGS) entry which is preliminary data.</text>
</comment>
<dbReference type="CDD" id="cd11032">
    <property type="entry name" value="P450_EryK-like"/>
    <property type="match status" value="1"/>
</dbReference>
<comment type="similarity">
    <text evidence="1 2">Belongs to the cytochrome P450 family.</text>
</comment>
<dbReference type="InterPro" id="IPR036396">
    <property type="entry name" value="Cyt_P450_sf"/>
</dbReference>
<proteinExistence type="inferred from homology"/>
<accession>A0ABQ2AHY4</accession>
<keyword evidence="4" id="KW-1185">Reference proteome</keyword>
<name>A0ABQ2AHY4_9MICC</name>
<keyword evidence="2" id="KW-0479">Metal-binding</keyword>
<dbReference type="PANTHER" id="PTHR46696">
    <property type="entry name" value="P450, PUTATIVE (EUROFUNG)-RELATED"/>
    <property type="match status" value="1"/>
</dbReference>
<dbReference type="Proteomes" id="UP000643279">
    <property type="component" value="Unassembled WGS sequence"/>
</dbReference>
<dbReference type="PANTHER" id="PTHR46696:SF1">
    <property type="entry name" value="CYTOCHROME P450 YJIB-RELATED"/>
    <property type="match status" value="1"/>
</dbReference>
<sequence>MVLAPVLPVSGRGPKRQVGREAIVDITQSAAYPLNPFPHYERMRAASPVFHDDQSGSWHVFRYDDVQRVLSEHATFSSRMGGGNPSGSGQLFASSLITADPPRHRQLRSLVTQAFTPKAVDALAPRIAELTDELLAGIEATGSADLIKELAYPLPVIVISELMGIPAEDRERFKHWSDVIVSQTQAGPGNGKDDATTAEMIEYFLALIAQRRSQPGEDLISSLLSAEIDGQRLTVPELLGFCSLLLVAGNETTTNLIGNAVLCLAESPGTLERLLKEPALIPQALEEVLRFRSPVQSMYRVTVAEATVAGQPIPAGAPLVAWIGSANRDGQQFERAAVFDIDRSPNRHLAFGHGIHFCVGAPLARLEARIALEALLSRLPGLSVAPGAELERMESTIIYGLKALPATWQPA</sequence>
<dbReference type="InterPro" id="IPR017972">
    <property type="entry name" value="Cyt_P450_CS"/>
</dbReference>
<keyword evidence="2" id="KW-0349">Heme</keyword>
<keyword evidence="2" id="KW-0408">Iron</keyword>
<protein>
    <submittedName>
        <fullName evidence="3">Cytochrome P450 YjiB</fullName>
    </submittedName>
</protein>
<organism evidence="3 4">
    <name type="scientific">Arthrobacter liuii</name>
    <dbReference type="NCBI Taxonomy" id="1476996"/>
    <lineage>
        <taxon>Bacteria</taxon>
        <taxon>Bacillati</taxon>
        <taxon>Actinomycetota</taxon>
        <taxon>Actinomycetes</taxon>
        <taxon>Micrococcales</taxon>
        <taxon>Micrococcaceae</taxon>
        <taxon>Arthrobacter</taxon>
    </lineage>
</organism>
<dbReference type="InterPro" id="IPR002397">
    <property type="entry name" value="Cyt_P450_B"/>
</dbReference>
<evidence type="ECO:0000313" key="3">
    <source>
        <dbReference type="EMBL" id="GGH91727.1"/>
    </source>
</evidence>
<dbReference type="PROSITE" id="PS00086">
    <property type="entry name" value="CYTOCHROME_P450"/>
    <property type="match status" value="1"/>
</dbReference>